<name>A0ACC2EBW2_DIPCM</name>
<accession>A0ACC2EBW2</accession>
<evidence type="ECO:0000313" key="1">
    <source>
        <dbReference type="EMBL" id="KAJ7563931.1"/>
    </source>
</evidence>
<evidence type="ECO:0000313" key="2">
    <source>
        <dbReference type="Proteomes" id="UP001162992"/>
    </source>
</evidence>
<reference evidence="2" key="1">
    <citation type="journal article" date="2024" name="Proc. Natl. Acad. Sci. U.S.A.">
        <title>Extraordinary preservation of gene collinearity over three hundred million years revealed in homosporous lycophytes.</title>
        <authorList>
            <person name="Li C."/>
            <person name="Wickell D."/>
            <person name="Kuo L.Y."/>
            <person name="Chen X."/>
            <person name="Nie B."/>
            <person name="Liao X."/>
            <person name="Peng D."/>
            <person name="Ji J."/>
            <person name="Jenkins J."/>
            <person name="Williams M."/>
            <person name="Shu S."/>
            <person name="Plott C."/>
            <person name="Barry K."/>
            <person name="Rajasekar S."/>
            <person name="Grimwood J."/>
            <person name="Han X."/>
            <person name="Sun S."/>
            <person name="Hou Z."/>
            <person name="He W."/>
            <person name="Dai G."/>
            <person name="Sun C."/>
            <person name="Schmutz J."/>
            <person name="Leebens-Mack J.H."/>
            <person name="Li F.W."/>
            <person name="Wang L."/>
        </authorList>
    </citation>
    <scope>NUCLEOTIDE SEQUENCE [LARGE SCALE GENOMIC DNA]</scope>
    <source>
        <strain evidence="2">cv. PW_Plant_1</strain>
    </source>
</reference>
<organism evidence="1 2">
    <name type="scientific">Diphasiastrum complanatum</name>
    <name type="common">Issler's clubmoss</name>
    <name type="synonym">Lycopodium complanatum</name>
    <dbReference type="NCBI Taxonomy" id="34168"/>
    <lineage>
        <taxon>Eukaryota</taxon>
        <taxon>Viridiplantae</taxon>
        <taxon>Streptophyta</taxon>
        <taxon>Embryophyta</taxon>
        <taxon>Tracheophyta</taxon>
        <taxon>Lycopodiopsida</taxon>
        <taxon>Lycopodiales</taxon>
        <taxon>Lycopodiaceae</taxon>
        <taxon>Lycopodioideae</taxon>
        <taxon>Diphasiastrum</taxon>
    </lineage>
</organism>
<protein>
    <submittedName>
        <fullName evidence="1">Uncharacterized protein</fullName>
    </submittedName>
</protein>
<dbReference type="Proteomes" id="UP001162992">
    <property type="component" value="Chromosome 3"/>
</dbReference>
<dbReference type="EMBL" id="CM055094">
    <property type="protein sequence ID" value="KAJ7563931.1"/>
    <property type="molecule type" value="Genomic_DNA"/>
</dbReference>
<proteinExistence type="predicted"/>
<keyword evidence="2" id="KW-1185">Reference proteome</keyword>
<sequence>MAMAEVNVAALPGLALVGAGIFARAQYIPHLRNMKDVVSLRAIWSRSQDSVQSTAKLVHDFAPEVEIKWGADGLREILKNESIHSVAIVLAGQAQSFFCKTQLEIVHQALKAGKHVLQEKPIGPNVAEVRNAISLYRTLHATGGQAPIWALAENYRFEPGLLKASDLVRDLGDMMAVEVIVELPMEESNPYFSSSWRRDSSFPGGFMLDGGVHFTAGLRLITGSEVKSVMAIARHVDASLPPPDNVSALLQLENECAGVMVMSYSSRTRKVSWRVVGSRGTVEVERGINNGQHGYTVTHCPAKGSPQADFFPFAGVQEELKSFVKDVAKVVFEGKSSTEADQCSSVVEAFRDVAVIEAMLISSQTKGGAVQVEHHT</sequence>
<gene>
    <name evidence="1" type="ORF">O6H91_03G130800</name>
</gene>
<comment type="caution">
    <text evidence="1">The sequence shown here is derived from an EMBL/GenBank/DDBJ whole genome shotgun (WGS) entry which is preliminary data.</text>
</comment>